<feature type="compositionally biased region" description="Polar residues" evidence="1">
    <location>
        <begin position="508"/>
        <end position="523"/>
    </location>
</feature>
<sequence>MLVIKRFSERKKVFREKKKTGKIRAKSNWAERCFSTAPILKVNGIVELETVDGVCVILQGFINKERTLENGFSSEVFKHFVFGFPVYWETFATSFPEGGSTDKCVSQAHEDGKDSFEGHAGNLSGNPQDFDSCYVDMGLPEAEDTGLSNKTSGVPTASSNDIPHEHVIESGHEVLIKKSPVRSEFEDDLSLSTGPSSMDVWGMKHNVARNVTVSSTISKCSAVSSSRRLTRSMSKTGKVTLIDLDNLGGSDILKGKRNALSSKKTVNVRVMGERRDILSTSVGNRDEQNANNIYSNVSAVLGKESNAENIIKLKSKSKQNDPDVKVTRKKLSFEVDISNQGINEVHDSESQVGTRKSDIEASLSETKSLDSLSGRNVGVESLVSASPARFNFTCSVVAPNDNTVSRRTNMKTRQDKKKNKGITGSPLPEGTCNAAAAASHGIEVGTSNQGINEDADVCGESQACTSKSDIGAHHSKVNCSDPLSGRSVGVECSVNTSSEKFYFASGVTDPNENTVVSKTNMETRQNKKKNNKDMFSSSCREDSHSTPTAARNEIDSQKASVTRSKSKRNLKSGNSAERRRIAISAKSPKTISKTKTGSKDTYKSPNILSPESFSGKKSRSGRVLLPPLEFWRNQKVLYDPNRQLYGVEEPM</sequence>
<feature type="domain" description="SANTA" evidence="2">
    <location>
        <begin position="21"/>
        <end position="90"/>
    </location>
</feature>
<proteinExistence type="predicted"/>
<accession>A0A6L2JWJ5</accession>
<protein>
    <recommendedName>
        <fullName evidence="2">SANTA domain-containing protein</fullName>
    </recommendedName>
</protein>
<feature type="compositionally biased region" description="Polar residues" evidence="1">
    <location>
        <begin position="603"/>
        <end position="612"/>
    </location>
</feature>
<comment type="caution">
    <text evidence="3">The sequence shown here is derived from an EMBL/GenBank/DDBJ whole genome shotgun (WGS) entry which is preliminary data.</text>
</comment>
<dbReference type="PANTHER" id="PTHR35311">
    <property type="entry name" value="KINETOCHORE-ASSOCIATED PROTEIN KNL-2 HOMOLOG"/>
    <property type="match status" value="1"/>
</dbReference>
<evidence type="ECO:0000313" key="3">
    <source>
        <dbReference type="EMBL" id="GEU39984.1"/>
    </source>
</evidence>
<dbReference type="PANTHER" id="PTHR35311:SF1">
    <property type="entry name" value="PROTEIN EMBRYO DEFECTIVE 1674"/>
    <property type="match status" value="1"/>
</dbReference>
<dbReference type="InterPro" id="IPR053090">
    <property type="entry name" value="Centromere_KNL-2_homolog"/>
</dbReference>
<name>A0A6L2JWJ5_TANCI</name>
<feature type="region of interest" description="Disordered" evidence="1">
    <location>
        <begin position="409"/>
        <end position="429"/>
    </location>
</feature>
<evidence type="ECO:0000259" key="2">
    <source>
        <dbReference type="Pfam" id="PF09133"/>
    </source>
</evidence>
<dbReference type="InterPro" id="IPR015216">
    <property type="entry name" value="SANTA"/>
</dbReference>
<gene>
    <name evidence="3" type="ORF">Tci_011962</name>
</gene>
<feature type="compositionally biased region" description="Basic residues" evidence="1">
    <location>
        <begin position="409"/>
        <end position="420"/>
    </location>
</feature>
<dbReference type="EMBL" id="BKCJ010001243">
    <property type="protein sequence ID" value="GEU39984.1"/>
    <property type="molecule type" value="Genomic_DNA"/>
</dbReference>
<feature type="region of interest" description="Disordered" evidence="1">
    <location>
        <begin position="506"/>
        <end position="620"/>
    </location>
</feature>
<dbReference type="Pfam" id="PF09133">
    <property type="entry name" value="SANTA"/>
    <property type="match status" value="1"/>
</dbReference>
<evidence type="ECO:0000256" key="1">
    <source>
        <dbReference type="SAM" id="MobiDB-lite"/>
    </source>
</evidence>
<dbReference type="AlphaFoldDB" id="A0A6L2JWJ5"/>
<reference evidence="3" key="1">
    <citation type="journal article" date="2019" name="Sci. Rep.">
        <title>Draft genome of Tanacetum cinerariifolium, the natural source of mosquito coil.</title>
        <authorList>
            <person name="Yamashiro T."/>
            <person name="Shiraishi A."/>
            <person name="Satake H."/>
            <person name="Nakayama K."/>
        </authorList>
    </citation>
    <scope>NUCLEOTIDE SEQUENCE</scope>
</reference>
<organism evidence="3">
    <name type="scientific">Tanacetum cinerariifolium</name>
    <name type="common">Dalmatian daisy</name>
    <name type="synonym">Chrysanthemum cinerariifolium</name>
    <dbReference type="NCBI Taxonomy" id="118510"/>
    <lineage>
        <taxon>Eukaryota</taxon>
        <taxon>Viridiplantae</taxon>
        <taxon>Streptophyta</taxon>
        <taxon>Embryophyta</taxon>
        <taxon>Tracheophyta</taxon>
        <taxon>Spermatophyta</taxon>
        <taxon>Magnoliopsida</taxon>
        <taxon>eudicotyledons</taxon>
        <taxon>Gunneridae</taxon>
        <taxon>Pentapetalae</taxon>
        <taxon>asterids</taxon>
        <taxon>campanulids</taxon>
        <taxon>Asterales</taxon>
        <taxon>Asteraceae</taxon>
        <taxon>Asteroideae</taxon>
        <taxon>Anthemideae</taxon>
        <taxon>Anthemidinae</taxon>
        <taxon>Tanacetum</taxon>
    </lineage>
</organism>